<evidence type="ECO:0000256" key="1">
    <source>
        <dbReference type="SAM" id="Phobius"/>
    </source>
</evidence>
<evidence type="ECO:0000313" key="2">
    <source>
        <dbReference type="EMBL" id="KAG5571170.1"/>
    </source>
</evidence>
<dbReference type="EMBL" id="JACXVP010000012">
    <property type="protein sequence ID" value="KAG5571170.1"/>
    <property type="molecule type" value="Genomic_DNA"/>
</dbReference>
<keyword evidence="1" id="KW-0472">Membrane</keyword>
<feature type="transmembrane region" description="Helical" evidence="1">
    <location>
        <begin position="41"/>
        <end position="63"/>
    </location>
</feature>
<name>A0A9J5W6K8_SOLCO</name>
<proteinExistence type="predicted"/>
<evidence type="ECO:0008006" key="4">
    <source>
        <dbReference type="Google" id="ProtNLM"/>
    </source>
</evidence>
<accession>A0A9J5W6K8</accession>
<keyword evidence="1" id="KW-0812">Transmembrane</keyword>
<keyword evidence="1" id="KW-1133">Transmembrane helix</keyword>
<protein>
    <recommendedName>
        <fullName evidence="4">Transmembrane protein</fullName>
    </recommendedName>
</protein>
<sequence>MQHSIGTHLLFPIISSLSIHNYISGEVLTSHVLWNLHLECSIILCKLILLLTLGHFLWGLFFFMRQDIDGCVEGSSNKVIDIELDIKDGENVGRLDI</sequence>
<dbReference type="AlphaFoldDB" id="A0A9J5W6K8"/>
<gene>
    <name evidence="2" type="ORF">H5410_060936</name>
</gene>
<dbReference type="Proteomes" id="UP000824120">
    <property type="component" value="Chromosome 12"/>
</dbReference>
<organism evidence="2 3">
    <name type="scientific">Solanum commersonii</name>
    <name type="common">Commerson's wild potato</name>
    <name type="synonym">Commerson's nightshade</name>
    <dbReference type="NCBI Taxonomy" id="4109"/>
    <lineage>
        <taxon>Eukaryota</taxon>
        <taxon>Viridiplantae</taxon>
        <taxon>Streptophyta</taxon>
        <taxon>Embryophyta</taxon>
        <taxon>Tracheophyta</taxon>
        <taxon>Spermatophyta</taxon>
        <taxon>Magnoliopsida</taxon>
        <taxon>eudicotyledons</taxon>
        <taxon>Gunneridae</taxon>
        <taxon>Pentapetalae</taxon>
        <taxon>asterids</taxon>
        <taxon>lamiids</taxon>
        <taxon>Solanales</taxon>
        <taxon>Solanaceae</taxon>
        <taxon>Solanoideae</taxon>
        <taxon>Solaneae</taxon>
        <taxon>Solanum</taxon>
    </lineage>
</organism>
<reference evidence="2 3" key="1">
    <citation type="submission" date="2020-09" db="EMBL/GenBank/DDBJ databases">
        <title>De no assembly of potato wild relative species, Solanum commersonii.</title>
        <authorList>
            <person name="Cho K."/>
        </authorList>
    </citation>
    <scope>NUCLEOTIDE SEQUENCE [LARGE SCALE GENOMIC DNA]</scope>
    <source>
        <strain evidence="2">LZ3.2</strain>
        <tissue evidence="2">Leaf</tissue>
    </source>
</reference>
<comment type="caution">
    <text evidence="2">The sequence shown here is derived from an EMBL/GenBank/DDBJ whole genome shotgun (WGS) entry which is preliminary data.</text>
</comment>
<feature type="non-terminal residue" evidence="2">
    <location>
        <position position="1"/>
    </location>
</feature>
<keyword evidence="3" id="KW-1185">Reference proteome</keyword>
<evidence type="ECO:0000313" key="3">
    <source>
        <dbReference type="Proteomes" id="UP000824120"/>
    </source>
</evidence>